<name>A0A699VR67_TANCI</name>
<protein>
    <submittedName>
        <fullName evidence="1">Uncharacterized protein</fullName>
    </submittedName>
</protein>
<feature type="non-terminal residue" evidence="1">
    <location>
        <position position="1"/>
    </location>
</feature>
<dbReference type="EMBL" id="BKCJ011477720">
    <property type="protein sequence ID" value="GFD36883.1"/>
    <property type="molecule type" value="Genomic_DNA"/>
</dbReference>
<dbReference type="AlphaFoldDB" id="A0A699VR67"/>
<feature type="non-terminal residue" evidence="1">
    <location>
        <position position="112"/>
    </location>
</feature>
<sequence length="112" mass="12125">RWQEIFKTRPEWGKNLNINDKFVGELYKLIHIESIRLQTEVLNGRPVDGPVNLGPGVGVRGRKGKEGFRAAAAAADARAGGVGAFGGQLFVAHQAEMLAGIERQYFIGHGVA</sequence>
<accession>A0A699VR67</accession>
<proteinExistence type="predicted"/>
<comment type="caution">
    <text evidence="1">The sequence shown here is derived from an EMBL/GenBank/DDBJ whole genome shotgun (WGS) entry which is preliminary data.</text>
</comment>
<gene>
    <name evidence="1" type="ORF">Tci_908852</name>
</gene>
<evidence type="ECO:0000313" key="1">
    <source>
        <dbReference type="EMBL" id="GFD36883.1"/>
    </source>
</evidence>
<organism evidence="1">
    <name type="scientific">Tanacetum cinerariifolium</name>
    <name type="common">Dalmatian daisy</name>
    <name type="synonym">Chrysanthemum cinerariifolium</name>
    <dbReference type="NCBI Taxonomy" id="118510"/>
    <lineage>
        <taxon>Eukaryota</taxon>
        <taxon>Viridiplantae</taxon>
        <taxon>Streptophyta</taxon>
        <taxon>Embryophyta</taxon>
        <taxon>Tracheophyta</taxon>
        <taxon>Spermatophyta</taxon>
        <taxon>Magnoliopsida</taxon>
        <taxon>eudicotyledons</taxon>
        <taxon>Gunneridae</taxon>
        <taxon>Pentapetalae</taxon>
        <taxon>asterids</taxon>
        <taxon>campanulids</taxon>
        <taxon>Asterales</taxon>
        <taxon>Asteraceae</taxon>
        <taxon>Asteroideae</taxon>
        <taxon>Anthemideae</taxon>
        <taxon>Anthemidinae</taxon>
        <taxon>Tanacetum</taxon>
    </lineage>
</organism>
<reference evidence="1" key="1">
    <citation type="journal article" date="2019" name="Sci. Rep.">
        <title>Draft genome of Tanacetum cinerariifolium, the natural source of mosquito coil.</title>
        <authorList>
            <person name="Yamashiro T."/>
            <person name="Shiraishi A."/>
            <person name="Satake H."/>
            <person name="Nakayama K."/>
        </authorList>
    </citation>
    <scope>NUCLEOTIDE SEQUENCE</scope>
</reference>